<name>A0ABZ2HH04_9RHOB</name>
<evidence type="ECO:0000256" key="2">
    <source>
        <dbReference type="ARBA" id="ARBA00022692"/>
    </source>
</evidence>
<evidence type="ECO:0000256" key="4">
    <source>
        <dbReference type="ARBA" id="ARBA00023136"/>
    </source>
</evidence>
<keyword evidence="4 5" id="KW-0472">Membrane</keyword>
<keyword evidence="2 5" id="KW-0812">Transmembrane</keyword>
<evidence type="ECO:0000259" key="6">
    <source>
        <dbReference type="Pfam" id="PF04893"/>
    </source>
</evidence>
<feature type="transmembrane region" description="Helical" evidence="5">
    <location>
        <begin position="87"/>
        <end position="108"/>
    </location>
</feature>
<dbReference type="RefSeq" id="WP_338548190.1">
    <property type="nucleotide sequence ID" value="NZ_CP146069.1"/>
</dbReference>
<proteinExistence type="predicted"/>
<dbReference type="EMBL" id="CP146069">
    <property type="protein sequence ID" value="WWR45241.1"/>
    <property type="molecule type" value="Genomic_DNA"/>
</dbReference>
<sequence>MVDAVIAYCCVVVALYGGALLGGTFAPALLEELSRTPNGQQTLLLYSLFTDSPFFTTVMLFGFTVLMVHVLCWVGRALGGQGSLLDILSVFTLLQVMTLLLSFGLFLISLIVPALAALGSLVFLAWTLWAVTSFLDAAHGFNNPLKAFGVLVVSFIAVLFGASIAMGVLGGLFLGITGGAGNV</sequence>
<gene>
    <name evidence="7" type="ORF">RZ517_10505</name>
</gene>
<feature type="transmembrane region" description="Helical" evidence="5">
    <location>
        <begin position="5"/>
        <end position="30"/>
    </location>
</feature>
<accession>A0ABZ2HH04</accession>
<feature type="transmembrane region" description="Helical" evidence="5">
    <location>
        <begin position="114"/>
        <end position="135"/>
    </location>
</feature>
<feature type="transmembrane region" description="Helical" evidence="5">
    <location>
        <begin position="147"/>
        <end position="176"/>
    </location>
</feature>
<organism evidence="7 8">
    <name type="scientific">Roseovarius phycicola</name>
    <dbReference type="NCBI Taxonomy" id="3080976"/>
    <lineage>
        <taxon>Bacteria</taxon>
        <taxon>Pseudomonadati</taxon>
        <taxon>Pseudomonadota</taxon>
        <taxon>Alphaproteobacteria</taxon>
        <taxon>Rhodobacterales</taxon>
        <taxon>Roseobacteraceae</taxon>
        <taxon>Roseovarius</taxon>
    </lineage>
</organism>
<evidence type="ECO:0000256" key="1">
    <source>
        <dbReference type="ARBA" id="ARBA00004141"/>
    </source>
</evidence>
<keyword evidence="3 5" id="KW-1133">Transmembrane helix</keyword>
<evidence type="ECO:0000313" key="8">
    <source>
        <dbReference type="Proteomes" id="UP001364156"/>
    </source>
</evidence>
<feature type="transmembrane region" description="Helical" evidence="5">
    <location>
        <begin position="54"/>
        <end position="75"/>
    </location>
</feature>
<evidence type="ECO:0000256" key="5">
    <source>
        <dbReference type="SAM" id="Phobius"/>
    </source>
</evidence>
<reference evidence="7 8" key="1">
    <citation type="submission" date="2023-10" db="EMBL/GenBank/DDBJ databases">
        <title>Roseovarius strain S88 nov., isolated from a marine algae.</title>
        <authorList>
            <person name="Lee M.W."/>
            <person name="Lee J.K."/>
            <person name="Kim J.M."/>
            <person name="Choi D.G."/>
            <person name="Baek J.H."/>
            <person name="Bayburt H."/>
            <person name="Jung J.J."/>
            <person name="Han D.M."/>
            <person name="Jeon C.O."/>
        </authorList>
    </citation>
    <scope>NUCLEOTIDE SEQUENCE [LARGE SCALE GENOMIC DNA]</scope>
    <source>
        <strain evidence="7 8">S88</strain>
    </source>
</reference>
<comment type="subcellular location">
    <subcellularLocation>
        <location evidence="1">Membrane</location>
        <topology evidence="1">Multi-pass membrane protein</topology>
    </subcellularLocation>
</comment>
<evidence type="ECO:0000313" key="7">
    <source>
        <dbReference type="EMBL" id="WWR45241.1"/>
    </source>
</evidence>
<dbReference type="Proteomes" id="UP001364156">
    <property type="component" value="Chromosome"/>
</dbReference>
<keyword evidence="8" id="KW-1185">Reference proteome</keyword>
<dbReference type="InterPro" id="IPR006977">
    <property type="entry name" value="Yip1_dom"/>
</dbReference>
<protein>
    <submittedName>
        <fullName evidence="7">YIP1 family protein</fullName>
    </submittedName>
</protein>
<evidence type="ECO:0000256" key="3">
    <source>
        <dbReference type="ARBA" id="ARBA00022989"/>
    </source>
</evidence>
<feature type="domain" description="Yip1" evidence="6">
    <location>
        <begin position="7"/>
        <end position="163"/>
    </location>
</feature>
<dbReference type="Pfam" id="PF04893">
    <property type="entry name" value="Yip1"/>
    <property type="match status" value="1"/>
</dbReference>